<dbReference type="InterPro" id="IPR000073">
    <property type="entry name" value="AB_hydrolase_1"/>
</dbReference>
<reference evidence="2 3" key="1">
    <citation type="submission" date="2019-02" db="EMBL/GenBank/DDBJ databases">
        <title>Draft genome sequences of novel Actinobacteria.</title>
        <authorList>
            <person name="Sahin N."/>
            <person name="Ay H."/>
            <person name="Saygin H."/>
        </authorList>
    </citation>
    <scope>NUCLEOTIDE SEQUENCE [LARGE SCALE GENOMIC DNA]</scope>
    <source>
        <strain evidence="2 3">KC603</strain>
    </source>
</reference>
<sequence>MTTTTTTTSSPQNRTIVRAGTKLRAIRVAFRALERVAPGIGARWATTLWCTLPNTGGRRRDERPRPGERSTLTLADGRVVAVESWGFGPPVYLMHGWGGWRGQLGAFVQPLVDAGRRVVAVDAPSHGDSGPGRLGRGRATGVEFTEALAAAAGKHGKPAAVVAHSLGGAAAAVAVLDGLPAAKLALVAPSTRLSEGLAAFQRTVGFGERTRTRMLTRMEGLAGRPLADYDVIGLARRVELPPTLVVHDRNDKEVPYDDGAELAATWPEAELATTEGLGHQRILRDPAVIDVVVDYVTR</sequence>
<dbReference type="SUPFAM" id="SSF53474">
    <property type="entry name" value="alpha/beta-Hydrolases"/>
    <property type="match status" value="1"/>
</dbReference>
<dbReference type="Pfam" id="PF12697">
    <property type="entry name" value="Abhydrolase_6"/>
    <property type="match status" value="1"/>
</dbReference>
<dbReference type="GO" id="GO:0016787">
    <property type="term" value="F:hydrolase activity"/>
    <property type="evidence" value="ECO:0007669"/>
    <property type="project" value="UniProtKB-KW"/>
</dbReference>
<dbReference type="InterPro" id="IPR050228">
    <property type="entry name" value="Carboxylesterase_BioH"/>
</dbReference>
<dbReference type="PANTHER" id="PTHR43194">
    <property type="entry name" value="HYDROLASE ALPHA/BETA FOLD FAMILY"/>
    <property type="match status" value="1"/>
</dbReference>
<keyword evidence="2" id="KW-0378">Hydrolase</keyword>
<dbReference type="Proteomes" id="UP000295621">
    <property type="component" value="Unassembled WGS sequence"/>
</dbReference>
<evidence type="ECO:0000313" key="2">
    <source>
        <dbReference type="EMBL" id="TDC48376.1"/>
    </source>
</evidence>
<name>A0A4R4RGJ8_9ACTN</name>
<keyword evidence="3" id="KW-1185">Reference proteome</keyword>
<proteinExistence type="predicted"/>
<dbReference type="OrthoDB" id="9785847at2"/>
<dbReference type="Gene3D" id="3.40.50.1820">
    <property type="entry name" value="alpha/beta hydrolase"/>
    <property type="match status" value="1"/>
</dbReference>
<dbReference type="EMBL" id="SMKL01000057">
    <property type="protein sequence ID" value="TDC48376.1"/>
    <property type="molecule type" value="Genomic_DNA"/>
</dbReference>
<dbReference type="AlphaFoldDB" id="A0A4R4RGJ8"/>
<dbReference type="InterPro" id="IPR029058">
    <property type="entry name" value="AB_hydrolase_fold"/>
</dbReference>
<protein>
    <submittedName>
        <fullName evidence="2">Alpha/beta fold hydrolase</fullName>
    </submittedName>
</protein>
<accession>A0A4R4RGJ8</accession>
<comment type="caution">
    <text evidence="2">The sequence shown here is derived from an EMBL/GenBank/DDBJ whole genome shotgun (WGS) entry which is preliminary data.</text>
</comment>
<organism evidence="2 3">
    <name type="scientific">Jiangella ureilytica</name>
    <dbReference type="NCBI Taxonomy" id="2530374"/>
    <lineage>
        <taxon>Bacteria</taxon>
        <taxon>Bacillati</taxon>
        <taxon>Actinomycetota</taxon>
        <taxon>Actinomycetes</taxon>
        <taxon>Jiangellales</taxon>
        <taxon>Jiangellaceae</taxon>
        <taxon>Jiangella</taxon>
    </lineage>
</organism>
<dbReference type="RefSeq" id="WP_131986233.1">
    <property type="nucleotide sequence ID" value="NZ_SMKL01000057.1"/>
</dbReference>
<gene>
    <name evidence="2" type="ORF">E1212_21460</name>
</gene>
<feature type="domain" description="AB hydrolase-1" evidence="1">
    <location>
        <begin position="92"/>
        <end position="287"/>
    </location>
</feature>
<evidence type="ECO:0000313" key="3">
    <source>
        <dbReference type="Proteomes" id="UP000295621"/>
    </source>
</evidence>
<evidence type="ECO:0000259" key="1">
    <source>
        <dbReference type="Pfam" id="PF12697"/>
    </source>
</evidence>
<dbReference type="PANTHER" id="PTHR43194:SF2">
    <property type="entry name" value="PEROXISOMAL MEMBRANE PROTEIN LPX1"/>
    <property type="match status" value="1"/>
</dbReference>